<dbReference type="PANTHER" id="PTHR11667">
    <property type="match status" value="1"/>
</dbReference>
<reference evidence="2 3" key="1">
    <citation type="submission" date="2021-02" db="EMBL/GenBank/DDBJ databases">
        <title>Safari Cat Assemblies.</title>
        <authorList>
            <person name="Bredemeyer K.R."/>
            <person name="Murphy W.J."/>
        </authorList>
    </citation>
    <scope>NUCLEOTIDE SEQUENCE [LARGE SCALE GENOMIC DNA]</scope>
</reference>
<evidence type="ECO:0000256" key="1">
    <source>
        <dbReference type="SAM" id="MobiDB-lite"/>
    </source>
</evidence>
<name>A0ABI7WCX6_FELCA</name>
<proteinExistence type="predicted"/>
<dbReference type="PANTHER" id="PTHR11667:SF27">
    <property type="entry name" value="ADENYLATE KINASE"/>
    <property type="match status" value="1"/>
</dbReference>
<reference evidence="2" key="3">
    <citation type="submission" date="2025-09" db="UniProtKB">
        <authorList>
            <consortium name="Ensembl"/>
        </authorList>
    </citation>
    <scope>IDENTIFICATION</scope>
    <source>
        <strain evidence="2">breed Abyssinian</strain>
    </source>
</reference>
<dbReference type="Ensembl" id="ENSFCTT00005012182.1">
    <property type="protein sequence ID" value="ENSFCTP00005007836.1"/>
    <property type="gene ID" value="ENSFCTG00005004495.1"/>
</dbReference>
<evidence type="ECO:0000313" key="3">
    <source>
        <dbReference type="Proteomes" id="UP000823872"/>
    </source>
</evidence>
<sequence length="153" mass="16150">MDLSVISFLVRRREEDGNASVRVVGQIELYRKFHSIYSAQFGGQFFSLGLFQLSSGDASHRLWTQHAASPGTGDCLMPVTGLGPDGFHRLSQSSFVSQATLREGNSGAGLPVDPMSQPGLPLDDATGNPHLTTQGSQEATSCTGSTSCAVTTS</sequence>
<keyword evidence="3" id="KW-1185">Reference proteome</keyword>
<dbReference type="Proteomes" id="UP000823872">
    <property type="component" value="Chromosome C2"/>
</dbReference>
<organism evidence="2 3">
    <name type="scientific">Felis catus</name>
    <name type="common">Cat</name>
    <name type="synonym">Felis silvestris catus</name>
    <dbReference type="NCBI Taxonomy" id="9685"/>
    <lineage>
        <taxon>Eukaryota</taxon>
        <taxon>Metazoa</taxon>
        <taxon>Chordata</taxon>
        <taxon>Craniata</taxon>
        <taxon>Vertebrata</taxon>
        <taxon>Euteleostomi</taxon>
        <taxon>Mammalia</taxon>
        <taxon>Eutheria</taxon>
        <taxon>Laurasiatheria</taxon>
        <taxon>Carnivora</taxon>
        <taxon>Feliformia</taxon>
        <taxon>Felidae</taxon>
        <taxon>Felinae</taxon>
        <taxon>Felis</taxon>
    </lineage>
</organism>
<reference evidence="2" key="2">
    <citation type="submission" date="2025-08" db="UniProtKB">
        <authorList>
            <consortium name="Ensembl"/>
        </authorList>
    </citation>
    <scope>IDENTIFICATION</scope>
    <source>
        <strain evidence="2">breed Abyssinian</strain>
    </source>
</reference>
<accession>A0ABI7WCX6</accession>
<evidence type="ECO:0000313" key="2">
    <source>
        <dbReference type="Ensembl" id="ENSFCTP00005007836.1"/>
    </source>
</evidence>
<dbReference type="GeneTree" id="ENSGT00390000014818"/>
<feature type="compositionally biased region" description="Polar residues" evidence="1">
    <location>
        <begin position="129"/>
        <end position="145"/>
    </location>
</feature>
<protein>
    <submittedName>
        <fullName evidence="2">Uncharacterized protein</fullName>
    </submittedName>
</protein>
<feature type="region of interest" description="Disordered" evidence="1">
    <location>
        <begin position="103"/>
        <end position="145"/>
    </location>
</feature>